<reference evidence="4" key="1">
    <citation type="submission" date="2016-11" db="EMBL/GenBank/DDBJ databases">
        <authorList>
            <person name="Varghese N."/>
            <person name="Submissions S."/>
        </authorList>
    </citation>
    <scope>NUCLEOTIDE SEQUENCE [LARGE SCALE GENOMIC DNA]</scope>
    <source>
        <strain evidence="4">DSM 9756</strain>
    </source>
</reference>
<sequence>MPIYEFECSKCAEKFECLVFRSDERVSCPSCGSQEAQRVMSVFGFKSGGDKGAASSRMGSGASSCSGCAGGSCATCH</sequence>
<dbReference type="NCBIfam" id="TIGR02605">
    <property type="entry name" value="CxxC_CxxC_SSSS"/>
    <property type="match status" value="1"/>
</dbReference>
<protein>
    <submittedName>
        <fullName evidence="3">Putative regulatory protein, FmdB family</fullName>
    </submittedName>
</protein>
<dbReference type="RefSeq" id="WP_073037511.1">
    <property type="nucleotide sequence ID" value="NZ_FQVB01000008.1"/>
</dbReference>
<keyword evidence="4" id="KW-1185">Reference proteome</keyword>
<proteinExistence type="predicted"/>
<gene>
    <name evidence="3" type="ORF">SAMN02745206_00974</name>
</gene>
<dbReference type="AlphaFoldDB" id="A0A1M4X4X1"/>
<dbReference type="STRING" id="1121391.SAMN02745206_00974"/>
<accession>A0A1M4X4X1</accession>
<dbReference type="InterPro" id="IPR013429">
    <property type="entry name" value="Regulatory_FmdB_Zinc_ribbon"/>
</dbReference>
<feature type="region of interest" description="Disordered" evidence="1">
    <location>
        <begin position="58"/>
        <end position="77"/>
    </location>
</feature>
<evidence type="ECO:0000313" key="4">
    <source>
        <dbReference type="Proteomes" id="UP000184076"/>
    </source>
</evidence>
<evidence type="ECO:0000256" key="1">
    <source>
        <dbReference type="SAM" id="MobiDB-lite"/>
    </source>
</evidence>
<name>A0A1M4X4X1_9BACT</name>
<evidence type="ECO:0000313" key="3">
    <source>
        <dbReference type="EMBL" id="SHE88262.1"/>
    </source>
</evidence>
<feature type="domain" description="Putative regulatory protein FmdB zinc ribbon" evidence="2">
    <location>
        <begin position="1"/>
        <end position="41"/>
    </location>
</feature>
<organism evidence="3 4">
    <name type="scientific">Desulfacinum infernum DSM 9756</name>
    <dbReference type="NCBI Taxonomy" id="1121391"/>
    <lineage>
        <taxon>Bacteria</taxon>
        <taxon>Pseudomonadati</taxon>
        <taxon>Thermodesulfobacteriota</taxon>
        <taxon>Syntrophobacteria</taxon>
        <taxon>Syntrophobacterales</taxon>
        <taxon>Syntrophobacteraceae</taxon>
        <taxon>Desulfacinum</taxon>
    </lineage>
</organism>
<dbReference type="OrthoDB" id="9813321at2"/>
<dbReference type="Pfam" id="PF09723">
    <property type="entry name" value="Zn_ribbon_8"/>
    <property type="match status" value="1"/>
</dbReference>
<dbReference type="EMBL" id="FQVB01000008">
    <property type="protein sequence ID" value="SHE88262.1"/>
    <property type="molecule type" value="Genomic_DNA"/>
</dbReference>
<evidence type="ECO:0000259" key="2">
    <source>
        <dbReference type="SMART" id="SM00834"/>
    </source>
</evidence>
<dbReference type="SMART" id="SM00834">
    <property type="entry name" value="CxxC_CXXC_SSSS"/>
    <property type="match status" value="1"/>
</dbReference>
<dbReference type="Proteomes" id="UP000184076">
    <property type="component" value="Unassembled WGS sequence"/>
</dbReference>